<reference evidence="1 2" key="1">
    <citation type="submission" date="2020-05" db="EMBL/GenBank/DDBJ databases">
        <authorList>
            <person name="Campoy J."/>
            <person name="Schneeberger K."/>
            <person name="Spophaly S."/>
        </authorList>
    </citation>
    <scope>NUCLEOTIDE SEQUENCE [LARGE SCALE GENOMIC DNA]</scope>
    <source>
        <strain evidence="1">PruArmRojPasFocal</strain>
    </source>
</reference>
<gene>
    <name evidence="1" type="ORF">CURHAP_LOCUS26990</name>
</gene>
<protein>
    <submittedName>
        <fullName evidence="1">Uncharacterized protein</fullName>
    </submittedName>
</protein>
<dbReference type="Proteomes" id="UP000507222">
    <property type="component" value="Unassembled WGS sequence"/>
</dbReference>
<dbReference type="AlphaFoldDB" id="A0A6J5UMJ9"/>
<evidence type="ECO:0000313" key="2">
    <source>
        <dbReference type="Proteomes" id="UP000507222"/>
    </source>
</evidence>
<name>A0A6J5UMJ9_PRUAR</name>
<evidence type="ECO:0000313" key="1">
    <source>
        <dbReference type="EMBL" id="CAB4277361.1"/>
    </source>
</evidence>
<proteinExistence type="predicted"/>
<dbReference type="EMBL" id="CAEKDK010000004">
    <property type="protein sequence ID" value="CAB4277361.1"/>
    <property type="molecule type" value="Genomic_DNA"/>
</dbReference>
<sequence>MPRNPPGPPVPLSSWPCAGESAVPAGAFREFLKPNSGVQLSFKRQRLTSFSNDTENMPLDRTLSFLRRWMVMVTAAEKQGHPFPVTFAWKAKENDD</sequence>
<accession>A0A6J5UMJ9</accession>
<organism evidence="1 2">
    <name type="scientific">Prunus armeniaca</name>
    <name type="common">Apricot</name>
    <name type="synonym">Armeniaca vulgaris</name>
    <dbReference type="NCBI Taxonomy" id="36596"/>
    <lineage>
        <taxon>Eukaryota</taxon>
        <taxon>Viridiplantae</taxon>
        <taxon>Streptophyta</taxon>
        <taxon>Embryophyta</taxon>
        <taxon>Tracheophyta</taxon>
        <taxon>Spermatophyta</taxon>
        <taxon>Magnoliopsida</taxon>
        <taxon>eudicotyledons</taxon>
        <taxon>Gunneridae</taxon>
        <taxon>Pentapetalae</taxon>
        <taxon>rosids</taxon>
        <taxon>fabids</taxon>
        <taxon>Rosales</taxon>
        <taxon>Rosaceae</taxon>
        <taxon>Amygdaloideae</taxon>
        <taxon>Amygdaleae</taxon>
        <taxon>Prunus</taxon>
    </lineage>
</organism>